<sequence>MLAYQMIAPNERENYLPYLRLADEEVGMIRRYLNEGQLYSIHLAGQSTVIGVMHVTFVDQTQVELKNIALLPAYRNQGYGQQALNDLKQMMVDLGYQTLLVGTGDGSLAAIGFYLRQGFRFDHIRKNFFEQYQAPIIENGIRLQDMVVLSQPL</sequence>
<comment type="caution">
    <text evidence="2">The sequence shown here is derived from an EMBL/GenBank/DDBJ whole genome shotgun (WGS) entry which is preliminary data.</text>
</comment>
<keyword evidence="2" id="KW-0012">Acyltransferase</keyword>
<dbReference type="RefSeq" id="WP_025016261.1">
    <property type="nucleotide sequence ID" value="NZ_CABFKU010000002.1"/>
</dbReference>
<keyword evidence="2" id="KW-0808">Transferase</keyword>
<dbReference type="InterPro" id="IPR000182">
    <property type="entry name" value="GNAT_dom"/>
</dbReference>
<dbReference type="CDD" id="cd04301">
    <property type="entry name" value="NAT_SF"/>
    <property type="match status" value="1"/>
</dbReference>
<dbReference type="PROSITE" id="PS51186">
    <property type="entry name" value="GNAT"/>
    <property type="match status" value="1"/>
</dbReference>
<dbReference type="EMBL" id="OKRC01000003">
    <property type="protein sequence ID" value="SPE20386.1"/>
    <property type="molecule type" value="Genomic_DNA"/>
</dbReference>
<organism evidence="2 3">
    <name type="scientific">Latilactobacillus sakei</name>
    <name type="common">Lactobacillus sakei</name>
    <dbReference type="NCBI Taxonomy" id="1599"/>
    <lineage>
        <taxon>Bacteria</taxon>
        <taxon>Bacillati</taxon>
        <taxon>Bacillota</taxon>
        <taxon>Bacilli</taxon>
        <taxon>Lactobacillales</taxon>
        <taxon>Lactobacillaceae</taxon>
        <taxon>Latilactobacillus</taxon>
    </lineage>
</organism>
<dbReference type="SUPFAM" id="SSF55729">
    <property type="entry name" value="Acyl-CoA N-acyltransferases (Nat)"/>
    <property type="match status" value="1"/>
</dbReference>
<accession>A0AAE8LVR5</accession>
<dbReference type="GO" id="GO:0016747">
    <property type="term" value="F:acyltransferase activity, transferring groups other than amino-acyl groups"/>
    <property type="evidence" value="ECO:0007669"/>
    <property type="project" value="InterPro"/>
</dbReference>
<reference evidence="2 3" key="1">
    <citation type="submission" date="2018-02" db="EMBL/GenBank/DDBJ databases">
        <authorList>
            <person name="Rodrigo-Torres L."/>
            <person name="Arahal R. D."/>
            <person name="Lucena T."/>
        </authorList>
    </citation>
    <scope>NUCLEOTIDE SEQUENCE [LARGE SCALE GENOMIC DNA]</scope>
    <source>
        <strain evidence="2 3">CECT 9267</strain>
    </source>
</reference>
<evidence type="ECO:0000313" key="3">
    <source>
        <dbReference type="Proteomes" id="UP000239650"/>
    </source>
</evidence>
<dbReference type="Pfam" id="PF00583">
    <property type="entry name" value="Acetyltransf_1"/>
    <property type="match status" value="1"/>
</dbReference>
<dbReference type="Proteomes" id="UP000239650">
    <property type="component" value="Unassembled WGS sequence"/>
</dbReference>
<protein>
    <submittedName>
        <fullName evidence="2">N-acetyltransferase YvbK</fullName>
        <ecNumber evidence="2">2.3.1.-</ecNumber>
    </submittedName>
</protein>
<gene>
    <name evidence="2" type="primary">yvbK</name>
    <name evidence="2" type="ORF">LAS9267_00771</name>
</gene>
<dbReference type="InterPro" id="IPR016181">
    <property type="entry name" value="Acyl_CoA_acyltransferase"/>
</dbReference>
<dbReference type="AlphaFoldDB" id="A0AAE8LVR5"/>
<evidence type="ECO:0000313" key="2">
    <source>
        <dbReference type="EMBL" id="SPE20386.1"/>
    </source>
</evidence>
<dbReference type="EC" id="2.3.1.-" evidence="2"/>
<name>A0AAE8LVR5_LATSK</name>
<feature type="domain" description="N-acetyltransferase" evidence="1">
    <location>
        <begin position="2"/>
        <end position="153"/>
    </location>
</feature>
<evidence type="ECO:0000259" key="1">
    <source>
        <dbReference type="PROSITE" id="PS51186"/>
    </source>
</evidence>
<proteinExistence type="predicted"/>
<dbReference type="Gene3D" id="3.40.630.30">
    <property type="match status" value="1"/>
</dbReference>